<organism evidence="2 3">
    <name type="scientific">Geodermatophilus sabuli</name>
    <dbReference type="NCBI Taxonomy" id="1564158"/>
    <lineage>
        <taxon>Bacteria</taxon>
        <taxon>Bacillati</taxon>
        <taxon>Actinomycetota</taxon>
        <taxon>Actinomycetes</taxon>
        <taxon>Geodermatophilales</taxon>
        <taxon>Geodermatophilaceae</taxon>
        <taxon>Geodermatophilus</taxon>
    </lineage>
</organism>
<evidence type="ECO:0000313" key="3">
    <source>
        <dbReference type="Proteomes" id="UP000219514"/>
    </source>
</evidence>
<dbReference type="Proteomes" id="UP000219514">
    <property type="component" value="Unassembled WGS sequence"/>
</dbReference>
<evidence type="ECO:0000256" key="1">
    <source>
        <dbReference type="SAM" id="MobiDB-lite"/>
    </source>
</evidence>
<dbReference type="EMBL" id="OBDO01000014">
    <property type="protein sequence ID" value="SNX99045.1"/>
    <property type="molecule type" value="Genomic_DNA"/>
</dbReference>
<dbReference type="RefSeq" id="WP_097208960.1">
    <property type="nucleotide sequence ID" value="NZ_JACHXB010000002.1"/>
</dbReference>
<feature type="region of interest" description="Disordered" evidence="1">
    <location>
        <begin position="37"/>
        <end position="58"/>
    </location>
</feature>
<sequence length="173" mass="18792">MDRLRPADPFEPAPRRGEVVGFGPPYERDGVTVITATATRAHTATRRDSRSTGPSAEPAFDAEMAGVRPLGAFVVRDGRVRWRPAVDVTRLLTTAELVVGGVLAARQLAARPSAAKARVSMGPGGWVSMKGGVMAVRPAERGWRRRRPVPPLARRPWWARLLAAVTLESLVNR</sequence>
<keyword evidence="3" id="KW-1185">Reference proteome</keyword>
<feature type="compositionally biased region" description="Basic and acidic residues" evidence="1">
    <location>
        <begin position="1"/>
        <end position="18"/>
    </location>
</feature>
<protein>
    <submittedName>
        <fullName evidence="2">Uncharacterized protein</fullName>
    </submittedName>
</protein>
<reference evidence="2 3" key="1">
    <citation type="submission" date="2017-09" db="EMBL/GenBank/DDBJ databases">
        <authorList>
            <person name="Ehlers B."/>
            <person name="Leendertz F.H."/>
        </authorList>
    </citation>
    <scope>NUCLEOTIDE SEQUENCE [LARGE SCALE GENOMIC DNA]</scope>
    <source>
        <strain evidence="2 3">DSM 46844</strain>
    </source>
</reference>
<evidence type="ECO:0000313" key="2">
    <source>
        <dbReference type="EMBL" id="SNX99045.1"/>
    </source>
</evidence>
<gene>
    <name evidence="2" type="ORF">SAMN06893097_1145</name>
</gene>
<dbReference type="AlphaFoldDB" id="A0A285EIY0"/>
<proteinExistence type="predicted"/>
<name>A0A285EIY0_9ACTN</name>
<accession>A0A285EIY0</accession>
<feature type="region of interest" description="Disordered" evidence="1">
    <location>
        <begin position="1"/>
        <end position="24"/>
    </location>
</feature>
<dbReference type="OrthoDB" id="3403335at2"/>